<name>A0A6J6R674_9ZZZZ</name>
<protein>
    <submittedName>
        <fullName evidence="1">Unannotated protein</fullName>
    </submittedName>
</protein>
<gene>
    <name evidence="1" type="ORF">UFOPK2579_01774</name>
</gene>
<dbReference type="EMBL" id="CAEZXR010000218">
    <property type="protein sequence ID" value="CAB4717453.1"/>
    <property type="molecule type" value="Genomic_DNA"/>
</dbReference>
<accession>A0A6J6R674</accession>
<dbReference type="AlphaFoldDB" id="A0A6J6R674"/>
<organism evidence="1">
    <name type="scientific">freshwater metagenome</name>
    <dbReference type="NCBI Taxonomy" id="449393"/>
    <lineage>
        <taxon>unclassified sequences</taxon>
        <taxon>metagenomes</taxon>
        <taxon>ecological metagenomes</taxon>
    </lineage>
</organism>
<reference evidence="1" key="1">
    <citation type="submission" date="2020-05" db="EMBL/GenBank/DDBJ databases">
        <authorList>
            <person name="Chiriac C."/>
            <person name="Salcher M."/>
            <person name="Ghai R."/>
            <person name="Kavagutti S V."/>
        </authorList>
    </citation>
    <scope>NUCLEOTIDE SEQUENCE</scope>
</reference>
<proteinExistence type="predicted"/>
<evidence type="ECO:0000313" key="1">
    <source>
        <dbReference type="EMBL" id="CAB4717453.1"/>
    </source>
</evidence>
<sequence>MKVVPAGSQVPSERVSVAPLAATPLIEGLTELLTAELLTGAVASDTAVAES</sequence>